<comment type="similarity">
    <text evidence="8">Belongs to the peptidase M28 family. M28E subfamily.</text>
</comment>
<dbReference type="AlphaFoldDB" id="A0A9W8EJI2"/>
<organism evidence="11 12">
    <name type="scientific">Coemansia thaxteri</name>
    <dbReference type="NCBI Taxonomy" id="2663907"/>
    <lineage>
        <taxon>Eukaryota</taxon>
        <taxon>Fungi</taxon>
        <taxon>Fungi incertae sedis</taxon>
        <taxon>Zoopagomycota</taxon>
        <taxon>Kickxellomycotina</taxon>
        <taxon>Kickxellomycetes</taxon>
        <taxon>Kickxellales</taxon>
        <taxon>Kickxellaceae</taxon>
        <taxon>Coemansia</taxon>
    </lineage>
</organism>
<dbReference type="GO" id="GO:0006508">
    <property type="term" value="P:proteolysis"/>
    <property type="evidence" value="ECO:0007669"/>
    <property type="project" value="UniProtKB-KW"/>
</dbReference>
<evidence type="ECO:0000256" key="6">
    <source>
        <dbReference type="ARBA" id="ARBA00022801"/>
    </source>
</evidence>
<feature type="chain" id="PRO_5041018186" description="Peptide hydrolase" evidence="9">
    <location>
        <begin position="21"/>
        <end position="414"/>
    </location>
</feature>
<protein>
    <recommendedName>
        <fullName evidence="9">Peptide hydrolase</fullName>
        <ecNumber evidence="9">3.4.-.-</ecNumber>
    </recommendedName>
</protein>
<keyword evidence="7 9" id="KW-0862">Zinc</keyword>
<dbReference type="InterPro" id="IPR045175">
    <property type="entry name" value="M28_fam"/>
</dbReference>
<dbReference type="GO" id="GO:0046872">
    <property type="term" value="F:metal ion binding"/>
    <property type="evidence" value="ECO:0007669"/>
    <property type="project" value="UniProtKB-KW"/>
</dbReference>
<dbReference type="GO" id="GO:0008235">
    <property type="term" value="F:metalloexopeptidase activity"/>
    <property type="evidence" value="ECO:0007669"/>
    <property type="project" value="InterPro"/>
</dbReference>
<dbReference type="SUPFAM" id="SSF53187">
    <property type="entry name" value="Zn-dependent exopeptidases"/>
    <property type="match status" value="1"/>
</dbReference>
<accession>A0A9W8EJI2</accession>
<dbReference type="EC" id="3.4.-.-" evidence="9"/>
<keyword evidence="6 9" id="KW-0378">Hydrolase</keyword>
<name>A0A9W8EJI2_9FUNG</name>
<feature type="signal peptide" evidence="9">
    <location>
        <begin position="1"/>
        <end position="20"/>
    </location>
</feature>
<keyword evidence="2" id="KW-0031">Aminopeptidase</keyword>
<keyword evidence="5 9" id="KW-0732">Signal</keyword>
<dbReference type="OrthoDB" id="2214at2759"/>
<evidence type="ECO:0000256" key="4">
    <source>
        <dbReference type="ARBA" id="ARBA00022723"/>
    </source>
</evidence>
<evidence type="ECO:0000256" key="8">
    <source>
        <dbReference type="ARBA" id="ARBA00043962"/>
    </source>
</evidence>
<evidence type="ECO:0000256" key="7">
    <source>
        <dbReference type="ARBA" id="ARBA00022833"/>
    </source>
</evidence>
<evidence type="ECO:0000256" key="3">
    <source>
        <dbReference type="ARBA" id="ARBA00022670"/>
    </source>
</evidence>
<dbReference type="Gene3D" id="3.40.630.10">
    <property type="entry name" value="Zn peptidases"/>
    <property type="match status" value="1"/>
</dbReference>
<comment type="caution">
    <text evidence="11">The sequence shown here is derived from an EMBL/GenBank/DDBJ whole genome shotgun (WGS) entry which is preliminary data.</text>
</comment>
<evidence type="ECO:0000313" key="11">
    <source>
        <dbReference type="EMBL" id="KAJ2003394.1"/>
    </source>
</evidence>
<evidence type="ECO:0000256" key="9">
    <source>
        <dbReference type="RuleBase" id="RU361240"/>
    </source>
</evidence>
<comment type="cofactor">
    <cofactor evidence="1">
        <name>Zn(2+)</name>
        <dbReference type="ChEBI" id="CHEBI:29105"/>
    </cofactor>
</comment>
<evidence type="ECO:0000256" key="1">
    <source>
        <dbReference type="ARBA" id="ARBA00001947"/>
    </source>
</evidence>
<keyword evidence="12" id="KW-1185">Reference proteome</keyword>
<dbReference type="EMBL" id="JANBQF010000224">
    <property type="protein sequence ID" value="KAJ2003394.1"/>
    <property type="molecule type" value="Genomic_DNA"/>
</dbReference>
<gene>
    <name evidence="11" type="ORF">H4R26_003092</name>
</gene>
<evidence type="ECO:0000256" key="5">
    <source>
        <dbReference type="ARBA" id="ARBA00022729"/>
    </source>
</evidence>
<evidence type="ECO:0000313" key="12">
    <source>
        <dbReference type="Proteomes" id="UP001150907"/>
    </source>
</evidence>
<dbReference type="Proteomes" id="UP001150907">
    <property type="component" value="Unassembled WGS sequence"/>
</dbReference>
<keyword evidence="4 9" id="KW-0479">Metal-binding</keyword>
<dbReference type="InterPro" id="IPR007484">
    <property type="entry name" value="Peptidase_M28"/>
</dbReference>
<dbReference type="Pfam" id="PF04389">
    <property type="entry name" value="Peptidase_M28"/>
    <property type="match status" value="1"/>
</dbReference>
<proteinExistence type="inferred from homology"/>
<evidence type="ECO:0000256" key="2">
    <source>
        <dbReference type="ARBA" id="ARBA00022438"/>
    </source>
</evidence>
<reference evidence="11" key="1">
    <citation type="submission" date="2022-07" db="EMBL/GenBank/DDBJ databases">
        <title>Phylogenomic reconstructions and comparative analyses of Kickxellomycotina fungi.</title>
        <authorList>
            <person name="Reynolds N.K."/>
            <person name="Stajich J.E."/>
            <person name="Barry K."/>
            <person name="Grigoriev I.V."/>
            <person name="Crous P."/>
            <person name="Smith M.E."/>
        </authorList>
    </citation>
    <scope>NUCLEOTIDE SEQUENCE</scope>
    <source>
        <strain evidence="11">IMI 214461</strain>
    </source>
</reference>
<dbReference type="GO" id="GO:0004177">
    <property type="term" value="F:aminopeptidase activity"/>
    <property type="evidence" value="ECO:0007669"/>
    <property type="project" value="UniProtKB-KW"/>
</dbReference>
<keyword evidence="3 9" id="KW-0645">Protease</keyword>
<dbReference type="PANTHER" id="PTHR12147">
    <property type="entry name" value="METALLOPEPTIDASE M28 FAMILY MEMBER"/>
    <property type="match status" value="1"/>
</dbReference>
<dbReference type="PANTHER" id="PTHR12147:SF56">
    <property type="entry name" value="AMINOPEPTIDASE YDR415C-RELATED"/>
    <property type="match status" value="1"/>
</dbReference>
<sequence length="414" mass="45130">MKLSLLALAALGLALGSAAASPTQQHPFNAGIGSHHRRPAGLASSDIKTLSEFKPGVLYDSQRLIKVSEAAKARWMDLEDILVLRRAGVKFMDITDAQALHGVQDGANRLSPAADNLYDSRLPEKLVHGQDVASAIAALTTQLYGDVLVPFTAFHNRYYDSENGRKSSQWLQARVEELVSKSAANVSVSAFSHRFPQSSVIARFEGQGADAAETVVVSAHQDSVNQWLPWFGRANGADDDGSGTVTILEAFRVLLARGFKPRRSVEFHWYAGEEGGLLGSQDVALAYKKDARKVAADLHFDMTGYWRGDSEVIGLVSDRTDPELRSLVKHLAEAYTRLKTKEFACGYGCSDHASWNSAGFRSAMAFESDELEGNTNIHSPRDTVETLDFDHMLEFSKLAVAFAYEVGYDGAPSS</sequence>
<feature type="domain" description="Peptidase M28" evidence="10">
    <location>
        <begin position="200"/>
        <end position="402"/>
    </location>
</feature>
<evidence type="ECO:0000259" key="10">
    <source>
        <dbReference type="Pfam" id="PF04389"/>
    </source>
</evidence>